<evidence type="ECO:0000256" key="7">
    <source>
        <dbReference type="ARBA" id="ARBA00023180"/>
    </source>
</evidence>
<feature type="domain" description="Ig-like" evidence="12">
    <location>
        <begin position="8"/>
        <end position="128"/>
    </location>
</feature>
<keyword evidence="14" id="KW-1185">Reference proteome</keyword>
<dbReference type="PANTHER" id="PTHR46841">
    <property type="entry name" value="OX-2 MEMBRANE GLYCOPROTEIN"/>
    <property type="match status" value="1"/>
</dbReference>
<evidence type="ECO:0000256" key="11">
    <source>
        <dbReference type="SAM" id="SignalP"/>
    </source>
</evidence>
<dbReference type="GO" id="GO:0034113">
    <property type="term" value="P:heterotypic cell-cell adhesion"/>
    <property type="evidence" value="ECO:0007669"/>
    <property type="project" value="TreeGrafter"/>
</dbReference>
<evidence type="ECO:0000313" key="14">
    <source>
        <dbReference type="Proteomes" id="UP000472263"/>
    </source>
</evidence>
<dbReference type="GO" id="GO:0030424">
    <property type="term" value="C:axon"/>
    <property type="evidence" value="ECO:0007669"/>
    <property type="project" value="TreeGrafter"/>
</dbReference>
<dbReference type="GO" id="GO:0150079">
    <property type="term" value="P:negative regulation of neuroinflammatory response"/>
    <property type="evidence" value="ECO:0007669"/>
    <property type="project" value="TreeGrafter"/>
</dbReference>
<evidence type="ECO:0000256" key="4">
    <source>
        <dbReference type="ARBA" id="ARBA00022989"/>
    </source>
</evidence>
<sequence length="336" mass="36886">MACGGAVPLLLLGLFHTGLTGMIQTQQTVMAALGQEALFNCRLTQSKDVLQVTWQRLLPDEEKNLATYNKKFGAKVNPPFQGKVEFESVGLQNCSIVIRKVTTQDESCYRCLFNTYPDGALTARTCLTVYEQYEPVLHVRRSNSSEEPLVSCSATGRPAPAVTLIFPERDLNSSQSNTVMVTNPNGTATVTATATLPGFHGNDTRASCEVRLSSGAVRKLFTTIPKDSQSSAAGSKMDSGTDERSFSLTVISAVTAAVFAVIIIVVVFILQNRKSRSHKEPEKNMTLQTPTREPQETKVPLFTHENEQIRQRSSEKKESQTTVSKPSFPACRSLRF</sequence>
<evidence type="ECO:0000256" key="8">
    <source>
        <dbReference type="ARBA" id="ARBA00023319"/>
    </source>
</evidence>
<dbReference type="GO" id="GO:0098632">
    <property type="term" value="F:cell-cell adhesion mediator activity"/>
    <property type="evidence" value="ECO:0007669"/>
    <property type="project" value="InterPro"/>
</dbReference>
<feature type="signal peptide" evidence="11">
    <location>
        <begin position="1"/>
        <end position="20"/>
    </location>
</feature>
<feature type="chain" id="PRO_5025514470" evidence="11">
    <location>
        <begin position="21"/>
        <end position="336"/>
    </location>
</feature>
<evidence type="ECO:0000259" key="12">
    <source>
        <dbReference type="PROSITE" id="PS50835"/>
    </source>
</evidence>
<accession>A0A667WBD4</accession>
<organism evidence="13 14">
    <name type="scientific">Myripristis murdjan</name>
    <name type="common">pinecone soldierfish</name>
    <dbReference type="NCBI Taxonomy" id="586833"/>
    <lineage>
        <taxon>Eukaryota</taxon>
        <taxon>Metazoa</taxon>
        <taxon>Chordata</taxon>
        <taxon>Craniata</taxon>
        <taxon>Vertebrata</taxon>
        <taxon>Euteleostomi</taxon>
        <taxon>Actinopterygii</taxon>
        <taxon>Neopterygii</taxon>
        <taxon>Teleostei</taxon>
        <taxon>Neoteleostei</taxon>
        <taxon>Acanthomorphata</taxon>
        <taxon>Holocentriformes</taxon>
        <taxon>Holocentridae</taxon>
        <taxon>Myripristis</taxon>
    </lineage>
</organism>
<dbReference type="SUPFAM" id="SSF48726">
    <property type="entry name" value="Immunoglobulin"/>
    <property type="match status" value="1"/>
</dbReference>
<proteinExistence type="predicted"/>
<keyword evidence="2 10" id="KW-0812">Transmembrane</keyword>
<evidence type="ECO:0000256" key="10">
    <source>
        <dbReference type="SAM" id="Phobius"/>
    </source>
</evidence>
<keyword evidence="7" id="KW-0325">Glycoprotein</keyword>
<dbReference type="GeneTree" id="ENSGT00530000063970"/>
<dbReference type="Gene3D" id="2.60.40.10">
    <property type="entry name" value="Immunoglobulins"/>
    <property type="match status" value="2"/>
</dbReference>
<feature type="region of interest" description="Disordered" evidence="9">
    <location>
        <begin position="275"/>
        <end position="336"/>
    </location>
</feature>
<dbReference type="InterPro" id="IPR007110">
    <property type="entry name" value="Ig-like_dom"/>
</dbReference>
<keyword evidence="6" id="KW-1015">Disulfide bond</keyword>
<keyword evidence="5 10" id="KW-0472">Membrane</keyword>
<dbReference type="GO" id="GO:0009986">
    <property type="term" value="C:cell surface"/>
    <property type="evidence" value="ECO:0007669"/>
    <property type="project" value="TreeGrafter"/>
</dbReference>
<dbReference type="PANTHER" id="PTHR46841:SF7">
    <property type="entry name" value="IG-LIKE DOMAIN-CONTAINING PROTEIN"/>
    <property type="match status" value="1"/>
</dbReference>
<dbReference type="PROSITE" id="PS50835">
    <property type="entry name" value="IG_LIKE"/>
    <property type="match status" value="1"/>
</dbReference>
<dbReference type="InterPro" id="IPR036179">
    <property type="entry name" value="Ig-like_dom_sf"/>
</dbReference>
<evidence type="ECO:0000256" key="1">
    <source>
        <dbReference type="ARBA" id="ARBA00004167"/>
    </source>
</evidence>
<dbReference type="OrthoDB" id="8749387at2759"/>
<feature type="compositionally biased region" description="Basic and acidic residues" evidence="9">
    <location>
        <begin position="304"/>
        <end position="319"/>
    </location>
</feature>
<dbReference type="Ensembl" id="ENSMMDT00005001924.1">
    <property type="protein sequence ID" value="ENSMMDP00005001890.1"/>
    <property type="gene ID" value="ENSMMDG00005001003.1"/>
</dbReference>
<dbReference type="Proteomes" id="UP000472263">
    <property type="component" value="Chromosome 2"/>
</dbReference>
<evidence type="ECO:0000256" key="9">
    <source>
        <dbReference type="SAM" id="MobiDB-lite"/>
    </source>
</evidence>
<dbReference type="InterPro" id="IPR047164">
    <property type="entry name" value="OX2G-like"/>
</dbReference>
<evidence type="ECO:0000256" key="2">
    <source>
        <dbReference type="ARBA" id="ARBA00022692"/>
    </source>
</evidence>
<dbReference type="GO" id="GO:0043025">
    <property type="term" value="C:neuronal cell body"/>
    <property type="evidence" value="ECO:0007669"/>
    <property type="project" value="TreeGrafter"/>
</dbReference>
<dbReference type="InterPro" id="IPR013783">
    <property type="entry name" value="Ig-like_fold"/>
</dbReference>
<keyword evidence="4 10" id="KW-1133">Transmembrane helix</keyword>
<comment type="subcellular location">
    <subcellularLocation>
        <location evidence="1">Membrane</location>
        <topology evidence="1">Single-pass membrane protein</topology>
    </subcellularLocation>
</comment>
<evidence type="ECO:0000256" key="6">
    <source>
        <dbReference type="ARBA" id="ARBA00023157"/>
    </source>
</evidence>
<dbReference type="InterPro" id="IPR003599">
    <property type="entry name" value="Ig_sub"/>
</dbReference>
<dbReference type="InterPro" id="IPR013106">
    <property type="entry name" value="Ig_V-set"/>
</dbReference>
<keyword evidence="3 11" id="KW-0732">Signal</keyword>
<evidence type="ECO:0000256" key="3">
    <source>
        <dbReference type="ARBA" id="ARBA00022729"/>
    </source>
</evidence>
<reference evidence="13" key="2">
    <citation type="submission" date="2025-08" db="UniProtKB">
        <authorList>
            <consortium name="Ensembl"/>
        </authorList>
    </citation>
    <scope>IDENTIFICATION</scope>
</reference>
<evidence type="ECO:0000256" key="5">
    <source>
        <dbReference type="ARBA" id="ARBA00023136"/>
    </source>
</evidence>
<evidence type="ECO:0000313" key="13">
    <source>
        <dbReference type="Ensembl" id="ENSMMDP00005001890.1"/>
    </source>
</evidence>
<keyword evidence="8" id="KW-0393">Immunoglobulin domain</keyword>
<reference evidence="13" key="1">
    <citation type="submission" date="2019-06" db="EMBL/GenBank/DDBJ databases">
        <authorList>
            <consortium name="Wellcome Sanger Institute Data Sharing"/>
        </authorList>
    </citation>
    <scope>NUCLEOTIDE SEQUENCE [LARGE SCALE GENOMIC DNA]</scope>
</reference>
<gene>
    <name evidence="13" type="primary">LOC115371565</name>
</gene>
<dbReference type="SMART" id="SM00409">
    <property type="entry name" value="IG"/>
    <property type="match status" value="1"/>
</dbReference>
<protein>
    <submittedName>
        <fullName evidence="13">OX-2 membrane glycoprotein-like</fullName>
    </submittedName>
</protein>
<dbReference type="GO" id="GO:0016020">
    <property type="term" value="C:membrane"/>
    <property type="evidence" value="ECO:0007669"/>
    <property type="project" value="UniProtKB-SubCell"/>
</dbReference>
<dbReference type="InParanoid" id="A0A667WBD4"/>
<name>A0A667WBD4_9TELE</name>
<feature type="transmembrane region" description="Helical" evidence="10">
    <location>
        <begin position="246"/>
        <end position="270"/>
    </location>
</feature>
<reference evidence="13" key="3">
    <citation type="submission" date="2025-09" db="UniProtKB">
        <authorList>
            <consortium name="Ensembl"/>
        </authorList>
    </citation>
    <scope>IDENTIFICATION</scope>
</reference>
<dbReference type="AlphaFoldDB" id="A0A667WBD4"/>
<dbReference type="Pfam" id="PF07686">
    <property type="entry name" value="V-set"/>
    <property type="match status" value="1"/>
</dbReference>